<feature type="domain" description="PilZ" evidence="1">
    <location>
        <begin position="115"/>
        <end position="189"/>
    </location>
</feature>
<reference evidence="2 3" key="1">
    <citation type="submission" date="2018-08" db="EMBL/GenBank/DDBJ databases">
        <title>Genomic Encyclopedia of Type Strains, Phase IV (KMG-IV): sequencing the most valuable type-strain genomes for metagenomic binning, comparative biology and taxonomic classification.</title>
        <authorList>
            <person name="Goeker M."/>
        </authorList>
    </citation>
    <scope>NUCLEOTIDE SEQUENCE [LARGE SCALE GENOMIC DNA]</scope>
    <source>
        <strain evidence="2 3">BW863</strain>
    </source>
</reference>
<dbReference type="RefSeq" id="WP_115836729.1">
    <property type="nucleotide sequence ID" value="NZ_CP025086.1"/>
</dbReference>
<dbReference type="AlphaFoldDB" id="A0A3D9YX69"/>
<keyword evidence="3" id="KW-1185">Reference proteome</keyword>
<protein>
    <submittedName>
        <fullName evidence="2">PilZ domain-containing protein</fullName>
    </submittedName>
</protein>
<feature type="domain" description="PilZ" evidence="1">
    <location>
        <begin position="13"/>
        <end position="99"/>
    </location>
</feature>
<accession>A0A3D9YX69</accession>
<dbReference type="Proteomes" id="UP000256900">
    <property type="component" value="Unassembled WGS sequence"/>
</dbReference>
<gene>
    <name evidence="2" type="ORF">DES32_2209</name>
</gene>
<comment type="caution">
    <text evidence="2">The sequence shown here is derived from an EMBL/GenBank/DDBJ whole genome shotgun (WGS) entry which is preliminary data.</text>
</comment>
<organism evidence="2 3">
    <name type="scientific">Methylovirgula ligni</name>
    <dbReference type="NCBI Taxonomy" id="569860"/>
    <lineage>
        <taxon>Bacteria</taxon>
        <taxon>Pseudomonadati</taxon>
        <taxon>Pseudomonadota</taxon>
        <taxon>Alphaproteobacteria</taxon>
        <taxon>Hyphomicrobiales</taxon>
        <taxon>Beijerinckiaceae</taxon>
        <taxon>Methylovirgula</taxon>
    </lineage>
</organism>
<dbReference type="Pfam" id="PF07238">
    <property type="entry name" value="PilZ"/>
    <property type="match status" value="2"/>
</dbReference>
<dbReference type="EMBL" id="QUMO01000003">
    <property type="protein sequence ID" value="REF86163.1"/>
    <property type="molecule type" value="Genomic_DNA"/>
</dbReference>
<dbReference type="InterPro" id="IPR009875">
    <property type="entry name" value="PilZ_domain"/>
</dbReference>
<dbReference type="GO" id="GO:0035438">
    <property type="term" value="F:cyclic-di-GMP binding"/>
    <property type="evidence" value="ECO:0007669"/>
    <property type="project" value="InterPro"/>
</dbReference>
<name>A0A3D9YX69_9HYPH</name>
<evidence type="ECO:0000313" key="3">
    <source>
        <dbReference type="Proteomes" id="UP000256900"/>
    </source>
</evidence>
<dbReference type="Gene3D" id="2.40.10.220">
    <property type="entry name" value="predicted glycosyltransferase like domains"/>
    <property type="match status" value="1"/>
</dbReference>
<dbReference type="OrthoDB" id="9798164at2"/>
<proteinExistence type="predicted"/>
<evidence type="ECO:0000313" key="2">
    <source>
        <dbReference type="EMBL" id="REF86163.1"/>
    </source>
</evidence>
<sequence length="201" mass="22658">MAAKLKLQLKSVERRRHMRVDVKLLGRYMLADRREFPCQTVNMSPGGLAIDAPVRGDIGERVVIYLDQLGRVEGRIARHTERGFAIQMTMPLSKREKIANQLTWLLNRDALGGAENRSHERIIPLRLRSILRIDGDHEHIVQLIDVSISGAAVATTAKPALGTKLKLGQTDSEVVRHFEGGLAVRFDKLIPIERFDENIKL</sequence>
<dbReference type="SUPFAM" id="SSF141371">
    <property type="entry name" value="PilZ domain-like"/>
    <property type="match status" value="2"/>
</dbReference>
<evidence type="ECO:0000259" key="1">
    <source>
        <dbReference type="Pfam" id="PF07238"/>
    </source>
</evidence>